<evidence type="ECO:0000313" key="3">
    <source>
        <dbReference type="EMBL" id="SUQ27574.1"/>
    </source>
</evidence>
<dbReference type="Proteomes" id="UP000254626">
    <property type="component" value="Unassembled WGS sequence"/>
</dbReference>
<dbReference type="RefSeq" id="WP_172465309.1">
    <property type="nucleotide sequence ID" value="NZ_CABLBX010000010.1"/>
</dbReference>
<protein>
    <submittedName>
        <fullName evidence="3">Metal-dependent hydrolase</fullName>
    </submittedName>
</protein>
<keyword evidence="3" id="KW-0378">Hydrolase</keyword>
<sequence>MKRNKITAILTSVILLTLSPWVSANTLTVSSWNIEWLTLNPSAPKDKGKRSEQDFTALRQHFAKLNSDVLAFQEVDSIDAVENVVGPGYHVVLSDRSQPNHAGHQFGDINQYTGFAVRNGIPFRDPPDIDLYDKRNHKLRFAAYIVLYPDTPNALHTLSVHLKAGCSGKFQSNQSSCQTLLKQGKALNAWIKQRESKQEAYLIMGDFNHNLAYRGDWLWQTMTQGTKAEPTLASRQTQATCKVRSRQQANKLHQFRSLIDHVIISPNLKADEARQVNFDSQQVLSYQLSDHCPLSSQVSW</sequence>
<feature type="chain" id="PRO_5043836307" evidence="1">
    <location>
        <begin position="25"/>
        <end position="300"/>
    </location>
</feature>
<feature type="domain" description="Endonuclease/exonuclease/phosphatase" evidence="2">
    <location>
        <begin position="31"/>
        <end position="291"/>
    </location>
</feature>
<dbReference type="SUPFAM" id="SSF56219">
    <property type="entry name" value="DNase I-like"/>
    <property type="match status" value="1"/>
</dbReference>
<evidence type="ECO:0000259" key="2">
    <source>
        <dbReference type="Pfam" id="PF03372"/>
    </source>
</evidence>
<organism evidence="3 4">
    <name type="scientific">Vibrio fluvialis</name>
    <dbReference type="NCBI Taxonomy" id="676"/>
    <lineage>
        <taxon>Bacteria</taxon>
        <taxon>Pseudomonadati</taxon>
        <taxon>Pseudomonadota</taxon>
        <taxon>Gammaproteobacteria</taxon>
        <taxon>Vibrionales</taxon>
        <taxon>Vibrionaceae</taxon>
        <taxon>Vibrio</taxon>
    </lineage>
</organism>
<dbReference type="Pfam" id="PF03372">
    <property type="entry name" value="Exo_endo_phos"/>
    <property type="match status" value="1"/>
</dbReference>
<dbReference type="AlphaFoldDB" id="A0AAX2LYW6"/>
<gene>
    <name evidence="3" type="ORF">NCTC11327_04469</name>
</gene>
<evidence type="ECO:0000313" key="4">
    <source>
        <dbReference type="Proteomes" id="UP000254626"/>
    </source>
</evidence>
<evidence type="ECO:0000256" key="1">
    <source>
        <dbReference type="SAM" id="SignalP"/>
    </source>
</evidence>
<reference evidence="3 4" key="1">
    <citation type="submission" date="2018-06" db="EMBL/GenBank/DDBJ databases">
        <authorList>
            <consortium name="Pathogen Informatics"/>
            <person name="Doyle S."/>
        </authorList>
    </citation>
    <scope>NUCLEOTIDE SEQUENCE [LARGE SCALE GENOMIC DNA]</scope>
    <source>
        <strain evidence="3 4">NCTC11327</strain>
    </source>
</reference>
<dbReference type="GeneID" id="29383828"/>
<proteinExistence type="predicted"/>
<dbReference type="GO" id="GO:0016787">
    <property type="term" value="F:hydrolase activity"/>
    <property type="evidence" value="ECO:0007669"/>
    <property type="project" value="UniProtKB-KW"/>
</dbReference>
<keyword evidence="1" id="KW-0732">Signal</keyword>
<feature type="signal peptide" evidence="1">
    <location>
        <begin position="1"/>
        <end position="24"/>
    </location>
</feature>
<dbReference type="InterPro" id="IPR005135">
    <property type="entry name" value="Endo/exonuclease/phosphatase"/>
</dbReference>
<dbReference type="InterPro" id="IPR036691">
    <property type="entry name" value="Endo/exonu/phosph_ase_sf"/>
</dbReference>
<comment type="caution">
    <text evidence="3">The sequence shown here is derived from an EMBL/GenBank/DDBJ whole genome shotgun (WGS) entry which is preliminary data.</text>
</comment>
<name>A0AAX2LYW6_VIBFL</name>
<dbReference type="EMBL" id="UHIP01000002">
    <property type="protein sequence ID" value="SUQ27574.1"/>
    <property type="molecule type" value="Genomic_DNA"/>
</dbReference>
<dbReference type="Gene3D" id="3.60.10.10">
    <property type="entry name" value="Endonuclease/exonuclease/phosphatase"/>
    <property type="match status" value="1"/>
</dbReference>
<accession>A0AAX2LYW6</accession>